<dbReference type="InterPro" id="IPR036291">
    <property type="entry name" value="NAD(P)-bd_dom_sf"/>
</dbReference>
<dbReference type="Proteomes" id="UP000730482">
    <property type="component" value="Unassembled WGS sequence"/>
</dbReference>
<dbReference type="InterPro" id="IPR051317">
    <property type="entry name" value="Gfo/Idh/MocA_oxidoreduct"/>
</dbReference>
<comment type="caution">
    <text evidence="4">The sequence shown here is derived from an EMBL/GenBank/DDBJ whole genome shotgun (WGS) entry which is preliminary data.</text>
</comment>
<gene>
    <name evidence="4" type="ORF">KGQ19_14070</name>
</gene>
<dbReference type="SUPFAM" id="SSF51735">
    <property type="entry name" value="NAD(P)-binding Rossmann-fold domains"/>
    <property type="match status" value="1"/>
</dbReference>
<dbReference type="RefSeq" id="WP_212009571.1">
    <property type="nucleotide sequence ID" value="NZ_JAAFYZ010000039.1"/>
</dbReference>
<evidence type="ECO:0000313" key="5">
    <source>
        <dbReference type="Proteomes" id="UP000730482"/>
    </source>
</evidence>
<evidence type="ECO:0000313" key="4">
    <source>
        <dbReference type="EMBL" id="MBS2547992.1"/>
    </source>
</evidence>
<dbReference type="Pfam" id="PF01408">
    <property type="entry name" value="GFO_IDH_MocA"/>
    <property type="match status" value="1"/>
</dbReference>
<comment type="similarity">
    <text evidence="1">Belongs to the Gfo/Idh/MocA family.</text>
</comment>
<dbReference type="EMBL" id="JAAFYZ010000039">
    <property type="protein sequence ID" value="MBS2547992.1"/>
    <property type="molecule type" value="Genomic_DNA"/>
</dbReference>
<reference evidence="4 5" key="1">
    <citation type="submission" date="2020-02" db="EMBL/GenBank/DDBJ databases">
        <title>Acidophilic actinobacteria isolated from forest soil.</title>
        <authorList>
            <person name="Golinska P."/>
        </authorList>
    </citation>
    <scope>NUCLEOTIDE SEQUENCE [LARGE SCALE GENOMIC DNA]</scope>
    <source>
        <strain evidence="4 5">NL8</strain>
    </source>
</reference>
<evidence type="ECO:0000256" key="1">
    <source>
        <dbReference type="ARBA" id="ARBA00010928"/>
    </source>
</evidence>
<sequence>MRIGLVGTESTHVDHMIRYCNAERRGGDARIVAVASQPDSAEERDVGLPVVPAVEDLIGLVDAVIVTDRHGGQHAAHALPLLAAGLPVLVDKPLAVSVADAEAMIRAAERHGAPLTSYSALRWLPEVRALIQDAPPSAVAATGPVDPDSPHGGVHFYGVHPVEMALTLCRGDVGEVQVTRTRDAIVACAPVGGTAVTVTMVRPDPKPVPFHLCVVAEDCSVTTAQPVLDDHYLYPGLDAFFAMVRSGVPPVPYDELLRSVRFLAAVSEPGAHLS</sequence>
<dbReference type="Gene3D" id="3.40.50.720">
    <property type="entry name" value="NAD(P)-binding Rossmann-like Domain"/>
    <property type="match status" value="1"/>
</dbReference>
<dbReference type="InterPro" id="IPR000683">
    <property type="entry name" value="Gfo/Idh/MocA-like_OxRdtase_N"/>
</dbReference>
<evidence type="ECO:0000259" key="3">
    <source>
        <dbReference type="Pfam" id="PF01408"/>
    </source>
</evidence>
<feature type="domain" description="Gfo/Idh/MocA-like oxidoreductase N-terminal" evidence="3">
    <location>
        <begin position="1"/>
        <end position="116"/>
    </location>
</feature>
<accession>A0ABS5KPL4</accession>
<name>A0ABS5KPL4_9ACTN</name>
<organism evidence="4 5">
    <name type="scientific">Catenulispora pinistramenti</name>
    <dbReference type="NCBI Taxonomy" id="2705254"/>
    <lineage>
        <taxon>Bacteria</taxon>
        <taxon>Bacillati</taxon>
        <taxon>Actinomycetota</taxon>
        <taxon>Actinomycetes</taxon>
        <taxon>Catenulisporales</taxon>
        <taxon>Catenulisporaceae</taxon>
        <taxon>Catenulispora</taxon>
    </lineage>
</organism>
<protein>
    <submittedName>
        <fullName evidence="4">Gfo/Idh/MocA family oxidoreductase</fullName>
    </submittedName>
</protein>
<evidence type="ECO:0000256" key="2">
    <source>
        <dbReference type="ARBA" id="ARBA00023002"/>
    </source>
</evidence>
<dbReference type="PANTHER" id="PTHR43708:SF5">
    <property type="entry name" value="CONSERVED EXPRESSED OXIDOREDUCTASE (EUROFUNG)-RELATED"/>
    <property type="match status" value="1"/>
</dbReference>
<keyword evidence="2" id="KW-0560">Oxidoreductase</keyword>
<proteinExistence type="inferred from homology"/>
<dbReference type="PANTHER" id="PTHR43708">
    <property type="entry name" value="CONSERVED EXPRESSED OXIDOREDUCTASE (EUROFUNG)"/>
    <property type="match status" value="1"/>
</dbReference>
<keyword evidence="5" id="KW-1185">Reference proteome</keyword>